<dbReference type="Proteomes" id="UP001497623">
    <property type="component" value="Unassembled WGS sequence"/>
</dbReference>
<feature type="compositionally biased region" description="Basic and acidic residues" evidence="6">
    <location>
        <begin position="370"/>
        <end position="385"/>
    </location>
</feature>
<evidence type="ECO:0000256" key="2">
    <source>
        <dbReference type="ARBA" id="ARBA00010979"/>
    </source>
</evidence>
<feature type="compositionally biased region" description="Acidic residues" evidence="6">
    <location>
        <begin position="359"/>
        <end position="369"/>
    </location>
</feature>
<feature type="region of interest" description="Disordered" evidence="6">
    <location>
        <begin position="355"/>
        <end position="471"/>
    </location>
</feature>
<evidence type="ECO:0000313" key="9">
    <source>
        <dbReference type="Proteomes" id="UP001497623"/>
    </source>
</evidence>
<dbReference type="PANTHER" id="PTHR13237">
    <property type="entry name" value="SOMETHING ABOUT SILENCING PROTEIN 10-RELATED"/>
    <property type="match status" value="1"/>
</dbReference>
<comment type="subcellular location">
    <subcellularLocation>
        <location evidence="1">Nucleus</location>
    </subcellularLocation>
</comment>
<dbReference type="GO" id="GO:0032040">
    <property type="term" value="C:small-subunit processome"/>
    <property type="evidence" value="ECO:0007669"/>
    <property type="project" value="TreeGrafter"/>
</dbReference>
<keyword evidence="3" id="KW-0597">Phosphoprotein</keyword>
<name>A0AAV2QHA1_MEGNR</name>
<feature type="coiled-coil region" evidence="5">
    <location>
        <begin position="128"/>
        <end position="156"/>
    </location>
</feature>
<feature type="compositionally biased region" description="Basic and acidic residues" evidence="6">
    <location>
        <begin position="455"/>
        <end position="468"/>
    </location>
</feature>
<accession>A0AAV2QHA1</accession>
<evidence type="ECO:0000256" key="6">
    <source>
        <dbReference type="SAM" id="MobiDB-lite"/>
    </source>
</evidence>
<feature type="compositionally biased region" description="Acidic residues" evidence="6">
    <location>
        <begin position="63"/>
        <end position="103"/>
    </location>
</feature>
<evidence type="ECO:0000313" key="8">
    <source>
        <dbReference type="EMBL" id="CAL4082154.1"/>
    </source>
</evidence>
<dbReference type="InterPro" id="IPR007146">
    <property type="entry name" value="Sas10/Utp3/C1D"/>
</dbReference>
<feature type="compositionally biased region" description="Basic and acidic residues" evidence="6">
    <location>
        <begin position="1"/>
        <end position="13"/>
    </location>
</feature>
<gene>
    <name evidence="8" type="ORF">MNOR_LOCUS11711</name>
</gene>
<protein>
    <recommendedName>
        <fullName evidence="7">Sas10 C-terminal domain-containing protein</fullName>
    </recommendedName>
</protein>
<dbReference type="Pfam" id="PF04000">
    <property type="entry name" value="Sas10_Utp3"/>
    <property type="match status" value="1"/>
</dbReference>
<feature type="compositionally biased region" description="Basic residues" evidence="6">
    <location>
        <begin position="437"/>
        <end position="454"/>
    </location>
</feature>
<evidence type="ECO:0000256" key="3">
    <source>
        <dbReference type="ARBA" id="ARBA00022553"/>
    </source>
</evidence>
<dbReference type="InterPro" id="IPR018972">
    <property type="entry name" value="Sas10_C_dom"/>
</dbReference>
<evidence type="ECO:0000256" key="4">
    <source>
        <dbReference type="ARBA" id="ARBA00023242"/>
    </source>
</evidence>
<sequence>MGDKFSRESDRTLIDPSSRSFVYDEVDDFEDEGDKNSLNYAKKYMSKKKESKEQVLGIGGSSSEEESDDDNEDEDNYQKADDDDDDEDSDDELLMGDDDIYDEKDEKDLDERAWGTKKRSYFGTDTTDEKILKKLKNKNEELARLEEETARRLQDRLAQELSHLPDDDLLPQDDDATEKKKKIIPSSVEMDLSGLSRSKKLQLLKRESPEFLPLIEDIKDKSEELRKLYCPLMAAIKDGPTTDGSLKQYIITKYRILYNYVTVLSVYMMTRCEQGSTANRHPVIARLTQYRQLLQELEPCDKVFGGRLEKVLADFSSGKTKKSVSETVKSNKRKKTLSILNKNKKTKIDKEKKLSSLLEDSEEEEEDNMEEKTNLEKEVENWKEDNDSDSDDEKNDKEEQQQEDSGILDADERRAISYKIQKNKGLMPSRKKDVRNPRVKYKKKYQTKLKRRKGQVREVRTEMKRYDGESTGIKSHLIKSIKIK</sequence>
<evidence type="ECO:0000259" key="7">
    <source>
        <dbReference type="Pfam" id="PF09368"/>
    </source>
</evidence>
<proteinExistence type="inferred from homology"/>
<keyword evidence="5" id="KW-0175">Coiled coil</keyword>
<feature type="domain" description="Sas10 C-terminal" evidence="7">
    <location>
        <begin position="411"/>
        <end position="483"/>
    </location>
</feature>
<evidence type="ECO:0000256" key="5">
    <source>
        <dbReference type="SAM" id="Coils"/>
    </source>
</evidence>
<keyword evidence="9" id="KW-1185">Reference proteome</keyword>
<dbReference type="AlphaFoldDB" id="A0AAV2QHA1"/>
<dbReference type="PANTHER" id="PTHR13237:SF8">
    <property type="entry name" value="SOMETHING ABOUT SILENCING PROTEIN 10"/>
    <property type="match status" value="1"/>
</dbReference>
<dbReference type="Pfam" id="PF09368">
    <property type="entry name" value="Sas10"/>
    <property type="match status" value="1"/>
</dbReference>
<feature type="compositionally biased region" description="Acidic residues" evidence="6">
    <location>
        <begin position="24"/>
        <end position="33"/>
    </location>
</feature>
<evidence type="ECO:0000256" key="1">
    <source>
        <dbReference type="ARBA" id="ARBA00004123"/>
    </source>
</evidence>
<dbReference type="EMBL" id="CAXKWB010006219">
    <property type="protein sequence ID" value="CAL4082154.1"/>
    <property type="molecule type" value="Genomic_DNA"/>
</dbReference>
<dbReference type="GO" id="GO:0000462">
    <property type="term" value="P:maturation of SSU-rRNA from tricistronic rRNA transcript (SSU-rRNA, 5.8S rRNA, LSU-rRNA)"/>
    <property type="evidence" value="ECO:0007669"/>
    <property type="project" value="TreeGrafter"/>
</dbReference>
<organism evidence="8 9">
    <name type="scientific">Meganyctiphanes norvegica</name>
    <name type="common">Northern krill</name>
    <name type="synonym">Thysanopoda norvegica</name>
    <dbReference type="NCBI Taxonomy" id="48144"/>
    <lineage>
        <taxon>Eukaryota</taxon>
        <taxon>Metazoa</taxon>
        <taxon>Ecdysozoa</taxon>
        <taxon>Arthropoda</taxon>
        <taxon>Crustacea</taxon>
        <taxon>Multicrustacea</taxon>
        <taxon>Malacostraca</taxon>
        <taxon>Eumalacostraca</taxon>
        <taxon>Eucarida</taxon>
        <taxon>Euphausiacea</taxon>
        <taxon>Euphausiidae</taxon>
        <taxon>Meganyctiphanes</taxon>
    </lineage>
</organism>
<comment type="caution">
    <text evidence="8">The sequence shown here is derived from an EMBL/GenBank/DDBJ whole genome shotgun (WGS) entry which is preliminary data.</text>
</comment>
<feature type="region of interest" description="Disordered" evidence="6">
    <location>
        <begin position="1"/>
        <end position="109"/>
    </location>
</feature>
<comment type="similarity">
    <text evidence="2">Belongs to the SAS10 family.</text>
</comment>
<reference evidence="8 9" key="1">
    <citation type="submission" date="2024-05" db="EMBL/GenBank/DDBJ databases">
        <authorList>
            <person name="Wallberg A."/>
        </authorList>
    </citation>
    <scope>NUCLEOTIDE SEQUENCE [LARGE SCALE GENOMIC DNA]</scope>
</reference>
<keyword evidence="4" id="KW-0539">Nucleus</keyword>